<feature type="domain" description="VTT" evidence="2">
    <location>
        <begin position="55"/>
        <end position="166"/>
    </location>
</feature>
<keyword evidence="1" id="KW-0472">Membrane</keyword>
<feature type="transmembrane region" description="Helical" evidence="1">
    <location>
        <begin position="29"/>
        <end position="48"/>
    </location>
</feature>
<feature type="transmembrane region" description="Helical" evidence="1">
    <location>
        <begin position="118"/>
        <end position="138"/>
    </location>
</feature>
<dbReference type="PANTHER" id="PTHR42709:SF4">
    <property type="entry name" value="INNER MEMBRANE PROTEIN YQAA"/>
    <property type="match status" value="1"/>
</dbReference>
<feature type="transmembrane region" description="Helical" evidence="1">
    <location>
        <begin position="69"/>
        <end position="88"/>
    </location>
</feature>
<sequence length="172" mass="18667">MPLFLCTGISLCTGRIAWGAKLRHWQGMVVISALFGMFVTAFVAATIVPFQSEIVFVALQVARSVPIEALVIVASIGNTLGALVNYYIGHGIAQFESKRWFPATPAQMKKAEAWFERWGVWVLLVSWLPGGDVMTVVAGVMRTPVWLFLVLVGIAKTTRYVGLALITAGVIG</sequence>
<dbReference type="PANTHER" id="PTHR42709">
    <property type="entry name" value="ALKALINE PHOSPHATASE LIKE PROTEIN"/>
    <property type="match status" value="1"/>
</dbReference>
<dbReference type="AlphaFoldDB" id="A0A1H8IZ10"/>
<proteinExistence type="predicted"/>
<dbReference type="EMBL" id="FOCO01000022">
    <property type="protein sequence ID" value="SEN73834.1"/>
    <property type="molecule type" value="Genomic_DNA"/>
</dbReference>
<dbReference type="Proteomes" id="UP000183002">
    <property type="component" value="Unassembled WGS sequence"/>
</dbReference>
<evidence type="ECO:0000259" key="2">
    <source>
        <dbReference type="Pfam" id="PF09335"/>
    </source>
</evidence>
<gene>
    <name evidence="3" type="ORF">SAMN05216227_102257</name>
</gene>
<feature type="transmembrane region" description="Helical" evidence="1">
    <location>
        <begin position="145"/>
        <end position="171"/>
    </location>
</feature>
<evidence type="ECO:0000313" key="3">
    <source>
        <dbReference type="EMBL" id="SEN73834.1"/>
    </source>
</evidence>
<name>A0A1H8IZ10_9RHOB</name>
<dbReference type="InterPro" id="IPR051311">
    <property type="entry name" value="DedA_domain"/>
</dbReference>
<protein>
    <submittedName>
        <fullName evidence="3">Membrane protein YqaA, SNARE-associated domain</fullName>
    </submittedName>
</protein>
<dbReference type="STRING" id="1077947.SAMN05216227_102257"/>
<dbReference type="Pfam" id="PF09335">
    <property type="entry name" value="VTT_dom"/>
    <property type="match status" value="1"/>
</dbReference>
<keyword evidence="1" id="KW-1133">Transmembrane helix</keyword>
<evidence type="ECO:0000256" key="1">
    <source>
        <dbReference type="SAM" id="Phobius"/>
    </source>
</evidence>
<dbReference type="RefSeq" id="WP_331458135.1">
    <property type="nucleotide sequence ID" value="NZ_FOCO01000022.1"/>
</dbReference>
<evidence type="ECO:0000313" key="4">
    <source>
        <dbReference type="Proteomes" id="UP000183002"/>
    </source>
</evidence>
<organism evidence="3 4">
    <name type="scientific">Pseudorhodobacter antarcticus</name>
    <dbReference type="NCBI Taxonomy" id="1077947"/>
    <lineage>
        <taxon>Bacteria</taxon>
        <taxon>Pseudomonadati</taxon>
        <taxon>Pseudomonadota</taxon>
        <taxon>Alphaproteobacteria</taxon>
        <taxon>Rhodobacterales</taxon>
        <taxon>Paracoccaceae</taxon>
        <taxon>Pseudorhodobacter</taxon>
    </lineage>
</organism>
<keyword evidence="1" id="KW-0812">Transmembrane</keyword>
<keyword evidence="4" id="KW-1185">Reference proteome</keyword>
<reference evidence="3 4" key="1">
    <citation type="submission" date="2016-10" db="EMBL/GenBank/DDBJ databases">
        <authorList>
            <person name="de Groot N.N."/>
        </authorList>
    </citation>
    <scope>NUCLEOTIDE SEQUENCE [LARGE SCALE GENOMIC DNA]</scope>
    <source>
        <strain evidence="3 4">CGMCC 1.10836</strain>
    </source>
</reference>
<dbReference type="InterPro" id="IPR032816">
    <property type="entry name" value="VTT_dom"/>
</dbReference>
<accession>A0A1H8IZ10</accession>